<gene>
    <name evidence="1" type="ORF">HA48_14755</name>
</gene>
<dbReference type="Proteomes" id="UP000193104">
    <property type="component" value="Unassembled WGS sequence"/>
</dbReference>
<comment type="caution">
    <text evidence="1">The sequence shown here is derived from an EMBL/GenBank/DDBJ whole genome shotgun (WGS) entry which is preliminary data.</text>
</comment>
<proteinExistence type="predicted"/>
<sequence>MISDERLEKISEDDHVQCGDASAMAKELLALRKAFSAPFCFTDDAGVALRSHHSNFECSPVKFGNKDIPLYRKTEQPC</sequence>
<dbReference type="STRING" id="1076551.HA48_14755"/>
<protein>
    <submittedName>
        <fullName evidence="1">Uncharacterized protein</fullName>
    </submittedName>
</protein>
<organism evidence="1 2">
    <name type="scientific">Pantoea wallisii</name>
    <dbReference type="NCBI Taxonomy" id="1076551"/>
    <lineage>
        <taxon>Bacteria</taxon>
        <taxon>Pseudomonadati</taxon>
        <taxon>Pseudomonadota</taxon>
        <taxon>Gammaproteobacteria</taxon>
        <taxon>Enterobacterales</taxon>
        <taxon>Erwiniaceae</taxon>
        <taxon>Pantoea</taxon>
    </lineage>
</organism>
<dbReference type="AlphaFoldDB" id="A0A1X1D7C3"/>
<dbReference type="OrthoDB" id="6540746at2"/>
<name>A0A1X1D7C3_9GAMM</name>
<dbReference type="RefSeq" id="WP_128602040.1">
    <property type="nucleotide sequence ID" value="NZ_MLFS01000042.1"/>
</dbReference>
<accession>A0A1X1D7C3</accession>
<dbReference type="EMBL" id="MLFS01000042">
    <property type="protein sequence ID" value="ORM72411.1"/>
    <property type="molecule type" value="Genomic_DNA"/>
</dbReference>
<reference evidence="1 2" key="1">
    <citation type="journal article" date="2017" name="Antonie Van Leeuwenhoek">
        <title>Phylogenomic resolution of the bacterial genus Pantoea and its relationship with Erwinia and Tatumella.</title>
        <authorList>
            <person name="Palmer M."/>
            <person name="Steenkamp E.T."/>
            <person name="Coetzee M.P."/>
            <person name="Chan W.Y."/>
            <person name="van Zyl E."/>
            <person name="De Maayer P."/>
            <person name="Coutinho T.A."/>
            <person name="Blom J."/>
            <person name="Smits T.H."/>
            <person name="Duffy B."/>
            <person name="Venter S.N."/>
        </authorList>
    </citation>
    <scope>NUCLEOTIDE SEQUENCE [LARGE SCALE GENOMIC DNA]</scope>
    <source>
        <strain evidence="1 2">LMG 26277</strain>
    </source>
</reference>
<evidence type="ECO:0000313" key="1">
    <source>
        <dbReference type="EMBL" id="ORM72411.1"/>
    </source>
</evidence>
<evidence type="ECO:0000313" key="2">
    <source>
        <dbReference type="Proteomes" id="UP000193104"/>
    </source>
</evidence>
<keyword evidence="2" id="KW-1185">Reference proteome</keyword>